<dbReference type="PANTHER" id="PTHR30250">
    <property type="entry name" value="PST FAMILY PREDICTED COLANIC ACID TRANSPORTER"/>
    <property type="match status" value="1"/>
</dbReference>
<accession>A0A2H0KRL1</accession>
<feature type="transmembrane region" description="Helical" evidence="7">
    <location>
        <begin position="192"/>
        <end position="211"/>
    </location>
</feature>
<evidence type="ECO:0000256" key="5">
    <source>
        <dbReference type="ARBA" id="ARBA00022989"/>
    </source>
</evidence>
<comment type="subcellular location">
    <subcellularLocation>
        <location evidence="1">Cell membrane</location>
        <topology evidence="1">Multi-pass membrane protein</topology>
    </subcellularLocation>
</comment>
<feature type="transmembrane region" description="Helical" evidence="7">
    <location>
        <begin position="338"/>
        <end position="361"/>
    </location>
</feature>
<evidence type="ECO:0000256" key="6">
    <source>
        <dbReference type="ARBA" id="ARBA00023136"/>
    </source>
</evidence>
<dbReference type="GO" id="GO:0005886">
    <property type="term" value="C:plasma membrane"/>
    <property type="evidence" value="ECO:0007669"/>
    <property type="project" value="UniProtKB-SubCell"/>
</dbReference>
<dbReference type="EMBL" id="PCVN01000005">
    <property type="protein sequence ID" value="PIQ74776.1"/>
    <property type="molecule type" value="Genomic_DNA"/>
</dbReference>
<dbReference type="PANTHER" id="PTHR30250:SF10">
    <property type="entry name" value="LIPOPOLYSACCHARIDE BIOSYNTHESIS PROTEIN WZXC"/>
    <property type="match status" value="1"/>
</dbReference>
<dbReference type="AlphaFoldDB" id="A0A2H0KRL1"/>
<evidence type="ECO:0000313" key="9">
    <source>
        <dbReference type="Proteomes" id="UP000231550"/>
    </source>
</evidence>
<keyword evidence="6 7" id="KW-0472">Membrane</keyword>
<feature type="transmembrane region" description="Helical" evidence="7">
    <location>
        <begin position="62"/>
        <end position="86"/>
    </location>
</feature>
<dbReference type="Proteomes" id="UP000231550">
    <property type="component" value="Unassembled WGS sequence"/>
</dbReference>
<evidence type="ECO:0000256" key="2">
    <source>
        <dbReference type="ARBA" id="ARBA00007430"/>
    </source>
</evidence>
<keyword evidence="4 7" id="KW-0812">Transmembrane</keyword>
<sequence>MDLSFPNIQRKFFGAWRTSDQTGQQVVRGSFLIFFERFVIKALYFIRTVILARLLFPADFGLFGMATLTMTLTEVFFQHGFASALLQKKENVEKYLDTAWTVALVRNVFLAGLLFFVGAPLAGQFFDNETVVLFARALSIVFIISGFENISVILLQKEMRFNRKVVYDLSGVLAEVVTVIIAALFLRSPWALVLAIIANRSAYAIISYFIYPYRPHFRFDWGKAKELFRFGKWVGISGIVLFLVNQGDYLVVGKLLDASSLGFYQLAFALGTLPAVELARSLGNILFPLYAKIQNDRQLLNTSFIRISRLVFALIIPASFGLAVLAKEAVGFVYGERWLPMVPVLYVILLLALLKALDFLINPLFMGIGKPKVTTVVLAVQSVVMFSLIIPLTQKYGMIGTGLAVLASSFVAEFILLLKLRKEINLKLRALIKIVALPLVGSLTMAAALYFSKSIIFPNTLPIFILYIAAGAIIYFAVLFVLDNIFGRRFYESLIWIKKNI</sequence>
<dbReference type="Pfam" id="PF13440">
    <property type="entry name" value="Polysacc_synt_3"/>
    <property type="match status" value="1"/>
</dbReference>
<feature type="transmembrane region" description="Helical" evidence="7">
    <location>
        <begin position="263"/>
        <end position="287"/>
    </location>
</feature>
<feature type="transmembrane region" description="Helical" evidence="7">
    <location>
        <begin position="396"/>
        <end position="418"/>
    </location>
</feature>
<evidence type="ECO:0000256" key="3">
    <source>
        <dbReference type="ARBA" id="ARBA00022475"/>
    </source>
</evidence>
<protein>
    <submittedName>
        <fullName evidence="8">Uncharacterized protein</fullName>
    </submittedName>
</protein>
<dbReference type="CDD" id="cd13127">
    <property type="entry name" value="MATE_tuaB_like"/>
    <property type="match status" value="1"/>
</dbReference>
<organism evidence="8 9">
    <name type="scientific">Candidatus Portnoybacteria bacterium CG11_big_fil_rev_8_21_14_0_20_44_10</name>
    <dbReference type="NCBI Taxonomy" id="1974818"/>
    <lineage>
        <taxon>Bacteria</taxon>
        <taxon>Candidatus Portnoyibacteriota</taxon>
    </lineage>
</organism>
<comment type="similarity">
    <text evidence="2">Belongs to the polysaccharide synthase family.</text>
</comment>
<name>A0A2H0KRL1_9BACT</name>
<feature type="transmembrane region" description="Helical" evidence="7">
    <location>
        <begin position="430"/>
        <end position="451"/>
    </location>
</feature>
<evidence type="ECO:0000313" key="8">
    <source>
        <dbReference type="EMBL" id="PIQ74776.1"/>
    </source>
</evidence>
<proteinExistence type="inferred from homology"/>
<keyword evidence="3" id="KW-1003">Cell membrane</keyword>
<feature type="transmembrane region" description="Helical" evidence="7">
    <location>
        <begin position="133"/>
        <end position="154"/>
    </location>
</feature>
<feature type="transmembrane region" description="Helical" evidence="7">
    <location>
        <begin position="98"/>
        <end position="121"/>
    </location>
</feature>
<reference evidence="8 9" key="1">
    <citation type="submission" date="2017-09" db="EMBL/GenBank/DDBJ databases">
        <title>Depth-based differentiation of microbial function through sediment-hosted aquifers and enrichment of novel symbionts in the deep terrestrial subsurface.</title>
        <authorList>
            <person name="Probst A.J."/>
            <person name="Ladd B."/>
            <person name="Jarett J.K."/>
            <person name="Geller-Mcgrath D.E."/>
            <person name="Sieber C.M."/>
            <person name="Emerson J.B."/>
            <person name="Anantharaman K."/>
            <person name="Thomas B.C."/>
            <person name="Malmstrom R."/>
            <person name="Stieglmeier M."/>
            <person name="Klingl A."/>
            <person name="Woyke T."/>
            <person name="Ryan C.M."/>
            <person name="Banfield J.F."/>
        </authorList>
    </citation>
    <scope>NUCLEOTIDE SEQUENCE [LARGE SCALE GENOMIC DNA]</scope>
    <source>
        <strain evidence="8">CG11_big_fil_rev_8_21_14_0_20_44_10</strain>
    </source>
</reference>
<comment type="caution">
    <text evidence="8">The sequence shown here is derived from an EMBL/GenBank/DDBJ whole genome shotgun (WGS) entry which is preliminary data.</text>
</comment>
<feature type="transmembrane region" description="Helical" evidence="7">
    <location>
        <begin position="166"/>
        <end position="186"/>
    </location>
</feature>
<feature type="transmembrane region" description="Helical" evidence="7">
    <location>
        <begin position="38"/>
        <end position="56"/>
    </location>
</feature>
<evidence type="ECO:0000256" key="4">
    <source>
        <dbReference type="ARBA" id="ARBA00022692"/>
    </source>
</evidence>
<dbReference type="InterPro" id="IPR050833">
    <property type="entry name" value="Poly_Biosynth_Transport"/>
</dbReference>
<evidence type="ECO:0000256" key="1">
    <source>
        <dbReference type="ARBA" id="ARBA00004651"/>
    </source>
</evidence>
<feature type="transmembrane region" description="Helical" evidence="7">
    <location>
        <begin position="232"/>
        <end position="251"/>
    </location>
</feature>
<evidence type="ECO:0000256" key="7">
    <source>
        <dbReference type="SAM" id="Phobius"/>
    </source>
</evidence>
<gene>
    <name evidence="8" type="ORF">COV85_00220</name>
</gene>
<keyword evidence="5 7" id="KW-1133">Transmembrane helix</keyword>
<feature type="transmembrane region" description="Helical" evidence="7">
    <location>
        <begin position="463"/>
        <end position="482"/>
    </location>
</feature>
<feature type="transmembrane region" description="Helical" evidence="7">
    <location>
        <begin position="307"/>
        <end position="326"/>
    </location>
</feature>
<feature type="transmembrane region" description="Helical" evidence="7">
    <location>
        <begin position="373"/>
        <end position="390"/>
    </location>
</feature>